<dbReference type="Proteomes" id="UP001497623">
    <property type="component" value="Unassembled WGS sequence"/>
</dbReference>
<dbReference type="AlphaFoldDB" id="A0AAV2PPX2"/>
<feature type="region of interest" description="Disordered" evidence="1">
    <location>
        <begin position="26"/>
        <end position="51"/>
    </location>
</feature>
<reference evidence="3 4" key="1">
    <citation type="submission" date="2024-05" db="EMBL/GenBank/DDBJ databases">
        <authorList>
            <person name="Wallberg A."/>
        </authorList>
    </citation>
    <scope>NUCLEOTIDE SEQUENCE [LARGE SCALE GENOMIC DNA]</scope>
</reference>
<feature type="non-terminal residue" evidence="3">
    <location>
        <position position="1"/>
    </location>
</feature>
<feature type="chain" id="PRO_5043494949" evidence="2">
    <location>
        <begin position="21"/>
        <end position="175"/>
    </location>
</feature>
<protein>
    <submittedName>
        <fullName evidence="3">Uncharacterized protein</fullName>
    </submittedName>
</protein>
<dbReference type="EMBL" id="CAXKWB010001073">
    <property type="protein sequence ID" value="CAL4063253.1"/>
    <property type="molecule type" value="Genomic_DNA"/>
</dbReference>
<gene>
    <name evidence="3" type="ORF">MNOR_LOCUS3216</name>
</gene>
<evidence type="ECO:0000313" key="3">
    <source>
        <dbReference type="EMBL" id="CAL4063253.1"/>
    </source>
</evidence>
<keyword evidence="2" id="KW-0732">Signal</keyword>
<name>A0AAV2PPX2_MEGNR</name>
<evidence type="ECO:0000256" key="2">
    <source>
        <dbReference type="SAM" id="SignalP"/>
    </source>
</evidence>
<keyword evidence="4" id="KW-1185">Reference proteome</keyword>
<accession>A0AAV2PPX2</accession>
<evidence type="ECO:0000256" key="1">
    <source>
        <dbReference type="SAM" id="MobiDB-lite"/>
    </source>
</evidence>
<feature type="compositionally biased region" description="Low complexity" evidence="1">
    <location>
        <begin position="26"/>
        <end position="39"/>
    </location>
</feature>
<proteinExistence type="predicted"/>
<evidence type="ECO:0000313" key="4">
    <source>
        <dbReference type="Proteomes" id="UP001497623"/>
    </source>
</evidence>
<organism evidence="3 4">
    <name type="scientific">Meganyctiphanes norvegica</name>
    <name type="common">Northern krill</name>
    <name type="synonym">Thysanopoda norvegica</name>
    <dbReference type="NCBI Taxonomy" id="48144"/>
    <lineage>
        <taxon>Eukaryota</taxon>
        <taxon>Metazoa</taxon>
        <taxon>Ecdysozoa</taxon>
        <taxon>Arthropoda</taxon>
        <taxon>Crustacea</taxon>
        <taxon>Multicrustacea</taxon>
        <taxon>Malacostraca</taxon>
        <taxon>Eumalacostraca</taxon>
        <taxon>Eucarida</taxon>
        <taxon>Euphausiacea</taxon>
        <taxon>Euphausiidae</taxon>
        <taxon>Meganyctiphanes</taxon>
    </lineage>
</organism>
<sequence length="175" mass="20135">GKTMLLAVIVAAIATISVEARGIQQQEKQQQQQQNQDLQPGADSVDWRPHLPTSFRTGFSKPIEHGHMSEESPISEVVSVTPVKSVKKKAYIQKTLAKKSSQQHHSRSKRFLPPKQKWRAVGVPVSVFNFLGFLPVRIPGLPFHKDLPSPEYQTYRTTHEMPLRRRKWRGWFKKY</sequence>
<comment type="caution">
    <text evidence="3">The sequence shown here is derived from an EMBL/GenBank/DDBJ whole genome shotgun (WGS) entry which is preliminary data.</text>
</comment>
<feature type="signal peptide" evidence="2">
    <location>
        <begin position="1"/>
        <end position="20"/>
    </location>
</feature>